<evidence type="ECO:0000313" key="2">
    <source>
        <dbReference type="EMBL" id="MDP9823964.1"/>
    </source>
</evidence>
<sequence>MTSAALSPDDRWALTDLVHRYAALADDRAATALADLFLADGVLVSPDPPRELAPVHEARGHEAIATAIAGLSALRLTVHAVAGIVLDPQTDDHVRGRTTATAHHVTEHDGALRDVVWHLRYLDDFRRTPHGWRIARRELHLDLIESRSVAHAREAR</sequence>
<accession>A0ABT9NUZ0</accession>
<keyword evidence="3" id="KW-1185">Reference proteome</keyword>
<protein>
    <recommendedName>
        <fullName evidence="1">SnoaL-like domain-containing protein</fullName>
    </recommendedName>
</protein>
<name>A0ABT9NUZ0_9ACTN</name>
<evidence type="ECO:0000313" key="3">
    <source>
        <dbReference type="Proteomes" id="UP001240447"/>
    </source>
</evidence>
<gene>
    <name evidence="2" type="ORF">J2S59_003773</name>
</gene>
<dbReference type="EMBL" id="JAUSQM010000001">
    <property type="protein sequence ID" value="MDP9823964.1"/>
    <property type="molecule type" value="Genomic_DNA"/>
</dbReference>
<dbReference type="InterPro" id="IPR032710">
    <property type="entry name" value="NTF2-like_dom_sf"/>
</dbReference>
<proteinExistence type="predicted"/>
<dbReference type="InterPro" id="IPR037401">
    <property type="entry name" value="SnoaL-like"/>
</dbReference>
<dbReference type="CDD" id="cd00531">
    <property type="entry name" value="NTF2_like"/>
    <property type="match status" value="1"/>
</dbReference>
<comment type="caution">
    <text evidence="2">The sequence shown here is derived from an EMBL/GenBank/DDBJ whole genome shotgun (WGS) entry which is preliminary data.</text>
</comment>
<reference evidence="2 3" key="1">
    <citation type="submission" date="2023-07" db="EMBL/GenBank/DDBJ databases">
        <title>Sequencing the genomes of 1000 actinobacteria strains.</title>
        <authorList>
            <person name="Klenk H.-P."/>
        </authorList>
    </citation>
    <scope>NUCLEOTIDE SEQUENCE [LARGE SCALE GENOMIC DNA]</scope>
    <source>
        <strain evidence="2 3">GD13</strain>
    </source>
</reference>
<dbReference type="Gene3D" id="3.10.450.50">
    <property type="match status" value="1"/>
</dbReference>
<dbReference type="Pfam" id="PF13577">
    <property type="entry name" value="SnoaL_4"/>
    <property type="match status" value="1"/>
</dbReference>
<dbReference type="Proteomes" id="UP001240447">
    <property type="component" value="Unassembled WGS sequence"/>
</dbReference>
<dbReference type="RefSeq" id="WP_068118702.1">
    <property type="nucleotide sequence ID" value="NZ_CCXJ01000149.1"/>
</dbReference>
<organism evidence="2 3">
    <name type="scientific">Nocardioides massiliensis</name>
    <dbReference type="NCBI Taxonomy" id="1325935"/>
    <lineage>
        <taxon>Bacteria</taxon>
        <taxon>Bacillati</taxon>
        <taxon>Actinomycetota</taxon>
        <taxon>Actinomycetes</taxon>
        <taxon>Propionibacteriales</taxon>
        <taxon>Nocardioidaceae</taxon>
        <taxon>Nocardioides</taxon>
    </lineage>
</organism>
<dbReference type="SUPFAM" id="SSF54427">
    <property type="entry name" value="NTF2-like"/>
    <property type="match status" value="1"/>
</dbReference>
<feature type="domain" description="SnoaL-like" evidence="1">
    <location>
        <begin position="9"/>
        <end position="137"/>
    </location>
</feature>
<evidence type="ECO:0000259" key="1">
    <source>
        <dbReference type="Pfam" id="PF13577"/>
    </source>
</evidence>